<gene>
    <name evidence="2" type="ORF">IPOD504_LOCUS13277</name>
</gene>
<protein>
    <submittedName>
        <fullName evidence="2">Uncharacterized protein</fullName>
    </submittedName>
</protein>
<dbReference type="Proteomes" id="UP000837857">
    <property type="component" value="Chromosome 4"/>
</dbReference>
<dbReference type="PROSITE" id="PS51257">
    <property type="entry name" value="PROKAR_LIPOPROTEIN"/>
    <property type="match status" value="1"/>
</dbReference>
<feature type="non-terminal residue" evidence="2">
    <location>
        <position position="1"/>
    </location>
</feature>
<organism evidence="2 3">
    <name type="scientific">Iphiclides podalirius</name>
    <name type="common">scarce swallowtail</name>
    <dbReference type="NCBI Taxonomy" id="110791"/>
    <lineage>
        <taxon>Eukaryota</taxon>
        <taxon>Metazoa</taxon>
        <taxon>Ecdysozoa</taxon>
        <taxon>Arthropoda</taxon>
        <taxon>Hexapoda</taxon>
        <taxon>Insecta</taxon>
        <taxon>Pterygota</taxon>
        <taxon>Neoptera</taxon>
        <taxon>Endopterygota</taxon>
        <taxon>Lepidoptera</taxon>
        <taxon>Glossata</taxon>
        <taxon>Ditrysia</taxon>
        <taxon>Papilionoidea</taxon>
        <taxon>Papilionidae</taxon>
        <taxon>Papilioninae</taxon>
        <taxon>Iphiclides</taxon>
    </lineage>
</organism>
<keyword evidence="3" id="KW-1185">Reference proteome</keyword>
<feature type="compositionally biased region" description="Basic and acidic residues" evidence="1">
    <location>
        <begin position="1"/>
        <end position="10"/>
    </location>
</feature>
<evidence type="ECO:0000256" key="1">
    <source>
        <dbReference type="SAM" id="MobiDB-lite"/>
    </source>
</evidence>
<feature type="region of interest" description="Disordered" evidence="1">
    <location>
        <begin position="1"/>
        <end position="21"/>
    </location>
</feature>
<sequence>MDLTMRRGEEGQEDTAVPVDGTGQVCLMNGSQACEVTAMAPDVTPPPRKTSSFSIRNLVGAEDTERSADGNANSSDDIHSEFEYLAVPVPVTSLAPN</sequence>
<proteinExistence type="predicted"/>
<evidence type="ECO:0000313" key="3">
    <source>
        <dbReference type="Proteomes" id="UP000837857"/>
    </source>
</evidence>
<dbReference type="EMBL" id="OW152816">
    <property type="protein sequence ID" value="CAH2066095.1"/>
    <property type="molecule type" value="Genomic_DNA"/>
</dbReference>
<reference evidence="2" key="1">
    <citation type="submission" date="2022-03" db="EMBL/GenBank/DDBJ databases">
        <authorList>
            <person name="Martin H S."/>
        </authorList>
    </citation>
    <scope>NUCLEOTIDE SEQUENCE</scope>
</reference>
<name>A0ABN8ISL1_9NEOP</name>
<evidence type="ECO:0000313" key="2">
    <source>
        <dbReference type="EMBL" id="CAH2066095.1"/>
    </source>
</evidence>
<accession>A0ABN8ISL1</accession>